<proteinExistence type="predicted"/>
<keyword evidence="8" id="KW-0862">Zinc</keyword>
<dbReference type="AlphaFoldDB" id="A0A507CIT4"/>
<dbReference type="FunFam" id="3.30.450.20:FF:000064">
    <property type="entry name" value="Vivid PAS protein VVD"/>
    <property type="match status" value="1"/>
</dbReference>
<feature type="compositionally biased region" description="Polar residues" evidence="15">
    <location>
        <begin position="339"/>
        <end position="348"/>
    </location>
</feature>
<keyword evidence="1" id="KW-0600">Photoreceptor protein</keyword>
<dbReference type="RefSeq" id="XP_031027789.1">
    <property type="nucleotide sequence ID" value="XM_031166247.1"/>
</dbReference>
<feature type="domain" description="PAS" evidence="16">
    <location>
        <begin position="147"/>
        <end position="208"/>
    </location>
</feature>
<feature type="region of interest" description="Disordered" evidence="15">
    <location>
        <begin position="286"/>
        <end position="307"/>
    </location>
</feature>
<name>A0A507CIT4_9FUNG</name>
<dbReference type="GeneID" id="42001544"/>
<organism evidence="17 18">
    <name type="scientific">Synchytrium microbalum</name>
    <dbReference type="NCBI Taxonomy" id="1806994"/>
    <lineage>
        <taxon>Eukaryota</taxon>
        <taxon>Fungi</taxon>
        <taxon>Fungi incertae sedis</taxon>
        <taxon>Chytridiomycota</taxon>
        <taxon>Chytridiomycota incertae sedis</taxon>
        <taxon>Chytridiomycetes</taxon>
        <taxon>Synchytriales</taxon>
        <taxon>Synchytriaceae</taxon>
        <taxon>Synchytrium</taxon>
    </lineage>
</organism>
<protein>
    <recommendedName>
        <fullName evidence="16">PAS domain-containing protein</fullName>
    </recommendedName>
</protein>
<dbReference type="PROSITE" id="PS50112">
    <property type="entry name" value="PAS"/>
    <property type="match status" value="1"/>
</dbReference>
<evidence type="ECO:0000256" key="13">
    <source>
        <dbReference type="ARBA" id="ARBA00023163"/>
    </source>
</evidence>
<keyword evidence="5" id="KW-0479">Metal-binding</keyword>
<keyword evidence="18" id="KW-1185">Reference proteome</keyword>
<dbReference type="GO" id="GO:0009881">
    <property type="term" value="F:photoreceptor activity"/>
    <property type="evidence" value="ECO:0007669"/>
    <property type="project" value="UniProtKB-KW"/>
</dbReference>
<feature type="region of interest" description="Disordered" evidence="15">
    <location>
        <begin position="50"/>
        <end position="81"/>
    </location>
</feature>
<dbReference type="SMART" id="SM00091">
    <property type="entry name" value="PAS"/>
    <property type="match status" value="2"/>
</dbReference>
<feature type="region of interest" description="Disordered" evidence="15">
    <location>
        <begin position="326"/>
        <end position="380"/>
    </location>
</feature>
<dbReference type="PANTHER" id="PTHR47429">
    <property type="entry name" value="PROTEIN TWIN LOV 1"/>
    <property type="match status" value="1"/>
</dbReference>
<evidence type="ECO:0000256" key="12">
    <source>
        <dbReference type="ARBA" id="ARBA00023159"/>
    </source>
</evidence>
<dbReference type="SUPFAM" id="SSF55785">
    <property type="entry name" value="PYP-like sensor domain (PAS domain)"/>
    <property type="match status" value="2"/>
</dbReference>
<keyword evidence="4" id="KW-0288">FMN</keyword>
<sequence>MSSNLTSLLEPSPFATAVSSPIIKAHNQGQEVFLKQWVDSKLSHMERNVVETRQQPSMLQDRPLPPPPKRQKTMSSTPADMRSSAFPAMQMTATNPMESYFLRPPGQQPMAFPTSGLYSSSGIDMIGILSRVAHRPNPVIDLGPVDLSSSFLVVDAKKADMPIVYASESFERLTGYSGQEIMGKNCRFLQSPDGLVEKGSIRRFVDNSVVQQLKSSIENRQECQYININYKKSGEPFVNLITVVPIDLGSGETSYFVGFQVDMMQQSRAILRRLEDGSYVIDFNSKEQHESAHPIPSASSTTAPMPSIPQPPQMMRNVQQQAPLQTMPDLGKSTGMRPYSSNPFQIPTSPDDIPDLFGQSSPSFIGGSTTSGRTPSVDENMTSGATIAAASSGMGQQEEDEQQQPPDFDFDVESIAEHEPSAYPEGTIDPETLSHYNLVQNGPDFIHILSSRGIILFASPASCKDMFDFEAGELIGRNIDKFCHPGDLISLMRELKFSTLNGNISAIYRFRKRIGGYVWVEITGHKYEMKNRKKTKCFVLSGRQRTTGELSQRELALDWTPSSVLTGDLPLSDRGSLPIKSDIWAKMSVEGFFLYISSTSDSQILKGATPSQLYGTRLVDLVDPTERDMVSEYLESTSTQSVGCEFTAHIIPCEISSAIKVTEAVAVSIGLYPACITDDPAFIFCRISGYSSVDERPSWGMMVSNTNIFDDVALDQSSSLQFELNQLKMSNKRIVEELNKFGVHVETGITQSKSV</sequence>
<dbReference type="OrthoDB" id="447251at2759"/>
<evidence type="ECO:0000256" key="11">
    <source>
        <dbReference type="ARBA" id="ARBA00023125"/>
    </source>
</evidence>
<evidence type="ECO:0000256" key="8">
    <source>
        <dbReference type="ARBA" id="ARBA00022833"/>
    </source>
</evidence>
<evidence type="ECO:0000256" key="15">
    <source>
        <dbReference type="SAM" id="MobiDB-lite"/>
    </source>
</evidence>
<keyword evidence="10" id="KW-0805">Transcription regulation</keyword>
<evidence type="ECO:0000256" key="3">
    <source>
        <dbReference type="ARBA" id="ARBA00022630"/>
    </source>
</evidence>
<evidence type="ECO:0000313" key="17">
    <source>
        <dbReference type="EMBL" id="TPX38074.1"/>
    </source>
</evidence>
<accession>A0A507CIT4</accession>
<keyword evidence="13" id="KW-0804">Transcription</keyword>
<comment type="caution">
    <text evidence="17">The sequence shown here is derived from an EMBL/GenBank/DDBJ whole genome shotgun (WGS) entry which is preliminary data.</text>
</comment>
<feature type="compositionally biased region" description="Low complexity" evidence="15">
    <location>
        <begin position="293"/>
        <end position="305"/>
    </location>
</feature>
<dbReference type="CDD" id="cd00130">
    <property type="entry name" value="PAS"/>
    <property type="match status" value="2"/>
</dbReference>
<keyword evidence="6" id="KW-0677">Repeat</keyword>
<keyword evidence="2" id="KW-0716">Sensory transduction</keyword>
<dbReference type="GO" id="GO:0003677">
    <property type="term" value="F:DNA binding"/>
    <property type="evidence" value="ECO:0007669"/>
    <property type="project" value="UniProtKB-KW"/>
</dbReference>
<dbReference type="NCBIfam" id="TIGR00229">
    <property type="entry name" value="sensory_box"/>
    <property type="match status" value="2"/>
</dbReference>
<keyword evidence="3" id="KW-0285">Flavoprotein</keyword>
<keyword evidence="7" id="KW-0863">Zinc-finger</keyword>
<dbReference type="STRING" id="1806994.A0A507CIT4"/>
<evidence type="ECO:0000256" key="7">
    <source>
        <dbReference type="ARBA" id="ARBA00022771"/>
    </source>
</evidence>
<dbReference type="Proteomes" id="UP000319731">
    <property type="component" value="Unassembled WGS sequence"/>
</dbReference>
<feature type="compositionally biased region" description="Polar residues" evidence="15">
    <location>
        <begin position="358"/>
        <end position="380"/>
    </location>
</feature>
<evidence type="ECO:0000259" key="16">
    <source>
        <dbReference type="PROSITE" id="PS50112"/>
    </source>
</evidence>
<dbReference type="SMART" id="SM00086">
    <property type="entry name" value="PAC"/>
    <property type="match status" value="1"/>
</dbReference>
<evidence type="ECO:0000256" key="4">
    <source>
        <dbReference type="ARBA" id="ARBA00022643"/>
    </source>
</evidence>
<gene>
    <name evidence="17" type="ORF">SmJEL517_g00317</name>
</gene>
<dbReference type="GO" id="GO:0005634">
    <property type="term" value="C:nucleus"/>
    <property type="evidence" value="ECO:0007669"/>
    <property type="project" value="TreeGrafter"/>
</dbReference>
<dbReference type="Gene3D" id="3.30.450.20">
    <property type="entry name" value="PAS domain"/>
    <property type="match status" value="2"/>
</dbReference>
<dbReference type="PANTHER" id="PTHR47429:SF7">
    <property type="entry name" value="GATA-FACTOR"/>
    <property type="match status" value="1"/>
</dbReference>
<dbReference type="InterPro" id="IPR035965">
    <property type="entry name" value="PAS-like_dom_sf"/>
</dbReference>
<evidence type="ECO:0000256" key="9">
    <source>
        <dbReference type="ARBA" id="ARBA00022991"/>
    </source>
</evidence>
<evidence type="ECO:0000256" key="1">
    <source>
        <dbReference type="ARBA" id="ARBA00022543"/>
    </source>
</evidence>
<evidence type="ECO:0000256" key="5">
    <source>
        <dbReference type="ARBA" id="ARBA00022723"/>
    </source>
</evidence>
<dbReference type="InterPro" id="IPR013655">
    <property type="entry name" value="PAS_fold_3"/>
</dbReference>
<dbReference type="GO" id="GO:0008270">
    <property type="term" value="F:zinc ion binding"/>
    <property type="evidence" value="ECO:0007669"/>
    <property type="project" value="UniProtKB-KW"/>
</dbReference>
<reference evidence="17 18" key="1">
    <citation type="journal article" date="2019" name="Sci. Rep.">
        <title>Comparative genomics of chytrid fungi reveal insights into the obligate biotrophic and pathogenic lifestyle of Synchytrium endobioticum.</title>
        <authorList>
            <person name="van de Vossenberg B.T.L.H."/>
            <person name="Warris S."/>
            <person name="Nguyen H.D.T."/>
            <person name="van Gent-Pelzer M.P.E."/>
            <person name="Joly D.L."/>
            <person name="van de Geest H.C."/>
            <person name="Bonants P.J.M."/>
            <person name="Smith D.S."/>
            <person name="Levesque C.A."/>
            <person name="van der Lee T.A.J."/>
        </authorList>
    </citation>
    <scope>NUCLEOTIDE SEQUENCE [LARGE SCALE GENOMIC DNA]</scope>
    <source>
        <strain evidence="17 18">JEL517</strain>
    </source>
</reference>
<dbReference type="Pfam" id="PF13426">
    <property type="entry name" value="PAS_9"/>
    <property type="match status" value="1"/>
</dbReference>
<dbReference type="Pfam" id="PF08447">
    <property type="entry name" value="PAS_3"/>
    <property type="match status" value="1"/>
</dbReference>
<keyword evidence="11" id="KW-0238">DNA-binding</keyword>
<evidence type="ECO:0000256" key="2">
    <source>
        <dbReference type="ARBA" id="ARBA00022606"/>
    </source>
</evidence>
<dbReference type="InterPro" id="IPR001610">
    <property type="entry name" value="PAC"/>
</dbReference>
<keyword evidence="14" id="KW-0675">Receptor</keyword>
<dbReference type="InterPro" id="IPR000014">
    <property type="entry name" value="PAS"/>
</dbReference>
<evidence type="ECO:0000313" key="18">
    <source>
        <dbReference type="Proteomes" id="UP000319731"/>
    </source>
</evidence>
<evidence type="ECO:0000256" key="6">
    <source>
        <dbReference type="ARBA" id="ARBA00022737"/>
    </source>
</evidence>
<dbReference type="EMBL" id="QEAO01000001">
    <property type="protein sequence ID" value="TPX38074.1"/>
    <property type="molecule type" value="Genomic_DNA"/>
</dbReference>
<keyword evidence="12" id="KW-0010">Activator</keyword>
<keyword evidence="9" id="KW-0157">Chromophore</keyword>
<evidence type="ECO:0000256" key="10">
    <source>
        <dbReference type="ARBA" id="ARBA00023015"/>
    </source>
</evidence>
<evidence type="ECO:0000256" key="14">
    <source>
        <dbReference type="ARBA" id="ARBA00023170"/>
    </source>
</evidence>